<keyword evidence="1" id="KW-0732">Signal</keyword>
<feature type="chain" id="PRO_5006918307" description="Secreted protein" evidence="1">
    <location>
        <begin position="20"/>
        <end position="153"/>
    </location>
</feature>
<reference evidence="2 3" key="1">
    <citation type="submission" date="2015-11" db="EMBL/GenBank/DDBJ databases">
        <title>Genomic analysis of 38 Legionella species identifies large and diverse effector repertoires.</title>
        <authorList>
            <person name="Burstein D."/>
            <person name="Amaro F."/>
            <person name="Zusman T."/>
            <person name="Lifshitz Z."/>
            <person name="Cohen O."/>
            <person name="Gilbert J.A."/>
            <person name="Pupko T."/>
            <person name="Shuman H.A."/>
            <person name="Segal G."/>
        </authorList>
    </citation>
    <scope>NUCLEOTIDE SEQUENCE [LARGE SCALE GENOMIC DNA]</scope>
    <source>
        <strain evidence="2 3">Mt.St.Helens-9</strain>
    </source>
</reference>
<gene>
    <name evidence="2" type="ORF">Lspi_0818</name>
</gene>
<evidence type="ECO:0000313" key="3">
    <source>
        <dbReference type="Proteomes" id="UP000054877"/>
    </source>
</evidence>
<keyword evidence="3" id="KW-1185">Reference proteome</keyword>
<dbReference type="AlphaFoldDB" id="A0A0W0Z6B4"/>
<feature type="signal peptide" evidence="1">
    <location>
        <begin position="1"/>
        <end position="19"/>
    </location>
</feature>
<proteinExistence type="predicted"/>
<evidence type="ECO:0008006" key="4">
    <source>
        <dbReference type="Google" id="ProtNLM"/>
    </source>
</evidence>
<accession>A0A0W0Z6B4</accession>
<comment type="caution">
    <text evidence="2">The sequence shown here is derived from an EMBL/GenBank/DDBJ whole genome shotgun (WGS) entry which is preliminary data.</text>
</comment>
<dbReference type="STRING" id="452.Lspi_0818"/>
<dbReference type="EMBL" id="LNYX01000012">
    <property type="protein sequence ID" value="KTD64651.1"/>
    <property type="molecule type" value="Genomic_DNA"/>
</dbReference>
<dbReference type="PATRIC" id="fig|452.5.peg.896"/>
<evidence type="ECO:0000313" key="2">
    <source>
        <dbReference type="EMBL" id="KTD64651.1"/>
    </source>
</evidence>
<protein>
    <recommendedName>
        <fullName evidence="4">Secreted protein</fullName>
    </recommendedName>
</protein>
<dbReference type="OrthoDB" id="5647795at2"/>
<dbReference type="Proteomes" id="UP000054877">
    <property type="component" value="Unassembled WGS sequence"/>
</dbReference>
<evidence type="ECO:0000256" key="1">
    <source>
        <dbReference type="SAM" id="SignalP"/>
    </source>
</evidence>
<sequence length="153" mass="16662">MKTMTVIGLMSLVVPCSLAVEPLSFQSKYNDKLLPSPFPVYVIENSGVINHPAPGAEKKLLPTDNSYTGSPGCYLACYSHNPGIYKVSESISVMGQIRVPGEYIARNCHPTGYQWRDISGMKKFKNLCADKIPACRPDACWAGGDTGGWFGIQ</sequence>
<name>A0A0W0Z6B4_LEGSP</name>
<organism evidence="2 3">
    <name type="scientific">Legionella spiritensis</name>
    <dbReference type="NCBI Taxonomy" id="452"/>
    <lineage>
        <taxon>Bacteria</taxon>
        <taxon>Pseudomonadati</taxon>
        <taxon>Pseudomonadota</taxon>
        <taxon>Gammaproteobacteria</taxon>
        <taxon>Legionellales</taxon>
        <taxon>Legionellaceae</taxon>
        <taxon>Legionella</taxon>
    </lineage>
</organism>